<comment type="caution">
    <text evidence="6">The sequence shown here is derived from an EMBL/GenBank/DDBJ whole genome shotgun (WGS) entry which is preliminary data.</text>
</comment>
<gene>
    <name evidence="6" type="ORF">BEL07_18710</name>
</gene>
<keyword evidence="1" id="KW-0547">Nucleotide-binding</keyword>
<dbReference type="Pfam" id="PF19263">
    <property type="entry name" value="DUF5906"/>
    <property type="match status" value="1"/>
</dbReference>
<dbReference type="PANTHER" id="PTHR35372:SF2">
    <property type="entry name" value="SF3 HELICASE DOMAIN-CONTAINING PROTEIN"/>
    <property type="match status" value="1"/>
</dbReference>
<dbReference type="Proteomes" id="UP000178953">
    <property type="component" value="Unassembled WGS sequence"/>
</dbReference>
<evidence type="ECO:0000256" key="1">
    <source>
        <dbReference type="ARBA" id="ARBA00022741"/>
    </source>
</evidence>
<evidence type="ECO:0000313" key="6">
    <source>
        <dbReference type="EMBL" id="OFJ52208.1"/>
    </source>
</evidence>
<reference evidence="6 7" key="1">
    <citation type="submission" date="2016-09" db="EMBL/GenBank/DDBJ databases">
        <title>genome sequence of Mycobacterium sp. 739 SCH.</title>
        <authorList>
            <person name="Greninger A.L."/>
            <person name="Qin X."/>
            <person name="Jerome K."/>
            <person name="Vora S."/>
            <person name="Quinn K."/>
        </authorList>
    </citation>
    <scope>NUCLEOTIDE SEQUENCE [LARGE SCALE GENOMIC DNA]</scope>
    <source>
        <strain evidence="6 7">SCH</strain>
    </source>
</reference>
<evidence type="ECO:0000256" key="2">
    <source>
        <dbReference type="ARBA" id="ARBA00022801"/>
    </source>
</evidence>
<accession>A0A1E8Q0V4</accession>
<dbReference type="NCBIfam" id="TIGR01613">
    <property type="entry name" value="primase_Cterm"/>
    <property type="match status" value="1"/>
</dbReference>
<dbReference type="GO" id="GO:0016787">
    <property type="term" value="F:hydrolase activity"/>
    <property type="evidence" value="ECO:0007669"/>
    <property type="project" value="UniProtKB-KW"/>
</dbReference>
<keyword evidence="7" id="KW-1185">Reference proteome</keyword>
<proteinExistence type="predicted"/>
<name>A0A1E8Q0V4_9MYCO</name>
<dbReference type="InterPro" id="IPR006500">
    <property type="entry name" value="Helicase_put_C_phage/plasmid"/>
</dbReference>
<feature type="domain" description="SF3 helicase" evidence="5">
    <location>
        <begin position="538"/>
        <end position="699"/>
    </location>
</feature>
<feature type="region of interest" description="Disordered" evidence="4">
    <location>
        <begin position="235"/>
        <end position="267"/>
    </location>
</feature>
<dbReference type="EMBL" id="MCHX01000045">
    <property type="protein sequence ID" value="OFJ52208.1"/>
    <property type="molecule type" value="Genomic_DNA"/>
</dbReference>
<evidence type="ECO:0000313" key="7">
    <source>
        <dbReference type="Proteomes" id="UP000178953"/>
    </source>
</evidence>
<evidence type="ECO:0000259" key="5">
    <source>
        <dbReference type="PROSITE" id="PS51206"/>
    </source>
</evidence>
<evidence type="ECO:0000256" key="3">
    <source>
        <dbReference type="ARBA" id="ARBA00022840"/>
    </source>
</evidence>
<dbReference type="RefSeq" id="WP_070354571.1">
    <property type="nucleotide sequence ID" value="NZ_CP043474.1"/>
</dbReference>
<feature type="region of interest" description="Disordered" evidence="4">
    <location>
        <begin position="354"/>
        <end position="374"/>
    </location>
</feature>
<sequence>MPSSENTADRTEATSADGGSTRTDIAEYLAAVFGDADEGVVHFVGGRAGYLTARGSYQFKPTTGHRDARWIPLMRAWPAEAEQLADDLAGFVDTYDIYVCPYLMTGDERTPDGAVALTKIHADIDGDCPLDKVADLGGWAVSTGSPGHAHVYVDLAASVPLHQHTALCRALGAHLGDADAKIMPNDVLRPPGTLNHKGRARGGESAPVAWLSRPAGVRWDAADLADRLGITLPDAPLTGSTKPKATGPTTAKATRATAPRPDDADDDPLPFALSAYPDVAAALDYVTSPADRSTDTMRVVAAVYDAGLTLPHARWAVDQRADLAERLADRHDDDVLTSWLKTDADRRPFVADLDLDADDDSDDDDDDGGNVPGQARFTDAGLAEIIAVRVLRGKFVAARGLGWLQWTGTRWRECGDGPPTEAVRRFVMGRMRFFARKLASDPSNGDLLDAIESWKKIGSAARITAVLKLAENLVEIEADALDADADLLNTPSGVVDLRTGELYPHDPDLLMTRITRGRYRPGYTHPDVDAVLTALPEAECAWFQRRAGQGITGHMSADIVLLQGGGENGKSALTTGALFPALGTYAHTASSRLFSVEKGNDHSTERADLRGRRLVIGEELTEGRSLDVTAIKRMTDVDFITARRLYQDNMTFRASHTLFVNTNHRPIIDQTDHGTWRRLALLVFPYTFVKRAEDRVRDTDRLGDPTLKQRVTEGADGQHDALVNWAVQGAIAWYADPAGALLPTERVAADTLAWRAETDRVLGYWTERLTPDPAGKILATEMLADFNAWLAETGHREWSRETFGPRFADHQETKRHGVEKSKPRKLDGLSRPTRSANDAFGTLAPLVKGRPWVWTGVRFRSLEDEMRRGHDDARPSAQGA</sequence>
<dbReference type="AlphaFoldDB" id="A0A1E8Q0V4"/>
<dbReference type="OrthoDB" id="9763644at2"/>
<dbReference type="PROSITE" id="PS51206">
    <property type="entry name" value="SF3_HELICASE_1"/>
    <property type="match status" value="1"/>
</dbReference>
<organism evidence="6 7">
    <name type="scientific">Mycolicibacterium grossiae</name>
    <dbReference type="NCBI Taxonomy" id="1552759"/>
    <lineage>
        <taxon>Bacteria</taxon>
        <taxon>Bacillati</taxon>
        <taxon>Actinomycetota</taxon>
        <taxon>Actinomycetes</taxon>
        <taxon>Mycobacteriales</taxon>
        <taxon>Mycobacteriaceae</taxon>
        <taxon>Mycolicibacterium</taxon>
    </lineage>
</organism>
<keyword evidence="3" id="KW-0067">ATP-binding</keyword>
<feature type="compositionally biased region" description="Acidic residues" evidence="4">
    <location>
        <begin position="354"/>
        <end position="368"/>
    </location>
</feature>
<dbReference type="InterPro" id="IPR027417">
    <property type="entry name" value="P-loop_NTPase"/>
</dbReference>
<feature type="compositionally biased region" description="Basic and acidic residues" evidence="4">
    <location>
        <begin position="809"/>
        <end position="828"/>
    </location>
</feature>
<dbReference type="GO" id="GO:0005524">
    <property type="term" value="F:ATP binding"/>
    <property type="evidence" value="ECO:0007669"/>
    <property type="project" value="UniProtKB-KW"/>
</dbReference>
<dbReference type="InterPro" id="IPR051620">
    <property type="entry name" value="ORF904-like_C"/>
</dbReference>
<dbReference type="PANTHER" id="PTHR35372">
    <property type="entry name" value="ATP BINDING PROTEIN-RELATED"/>
    <property type="match status" value="1"/>
</dbReference>
<evidence type="ECO:0000256" key="4">
    <source>
        <dbReference type="SAM" id="MobiDB-lite"/>
    </source>
</evidence>
<feature type="region of interest" description="Disordered" evidence="4">
    <location>
        <begin position="809"/>
        <end position="833"/>
    </location>
</feature>
<dbReference type="Pfam" id="PF08706">
    <property type="entry name" value="D5_N"/>
    <property type="match status" value="1"/>
</dbReference>
<dbReference type="InterPro" id="IPR045455">
    <property type="entry name" value="NrS-1_pol-like_helicase"/>
</dbReference>
<protein>
    <recommendedName>
        <fullName evidence="5">SF3 helicase domain-containing protein</fullName>
    </recommendedName>
</protein>
<dbReference type="SMART" id="SM00885">
    <property type="entry name" value="D5_N"/>
    <property type="match status" value="1"/>
</dbReference>
<dbReference type="InterPro" id="IPR014015">
    <property type="entry name" value="Helicase_SF3_DNA-vir"/>
</dbReference>
<dbReference type="Gene3D" id="3.40.50.300">
    <property type="entry name" value="P-loop containing nucleotide triphosphate hydrolases"/>
    <property type="match status" value="1"/>
</dbReference>
<feature type="compositionally biased region" description="Low complexity" evidence="4">
    <location>
        <begin position="238"/>
        <end position="259"/>
    </location>
</feature>
<dbReference type="InterPro" id="IPR014818">
    <property type="entry name" value="Phage/plasmid_primase_P4_C"/>
</dbReference>
<keyword evidence="2" id="KW-0378">Hydrolase</keyword>